<feature type="region of interest" description="Disordered" evidence="13">
    <location>
        <begin position="1"/>
        <end position="105"/>
    </location>
</feature>
<evidence type="ECO:0000256" key="10">
    <source>
        <dbReference type="ARBA" id="ARBA00022833"/>
    </source>
</evidence>
<feature type="compositionally biased region" description="Low complexity" evidence="13">
    <location>
        <begin position="44"/>
        <end position="55"/>
    </location>
</feature>
<feature type="domain" description="RING-type" evidence="14">
    <location>
        <begin position="115"/>
        <end position="155"/>
    </location>
</feature>
<evidence type="ECO:0000256" key="6">
    <source>
        <dbReference type="ARBA" id="ARBA00022553"/>
    </source>
</evidence>
<dbReference type="EMBL" id="KN042430">
    <property type="protein sequence ID" value="KFH62718.1"/>
    <property type="molecule type" value="Genomic_DNA"/>
</dbReference>
<feature type="compositionally biased region" description="Low complexity" evidence="13">
    <location>
        <begin position="531"/>
        <end position="548"/>
    </location>
</feature>
<dbReference type="GO" id="GO:0072344">
    <property type="term" value="P:rescue of stalled ribosome"/>
    <property type="evidence" value="ECO:0007669"/>
    <property type="project" value="InterPro"/>
</dbReference>
<comment type="similarity">
    <text evidence="11">Belongs to the ZNF598/HEL2 family.</text>
</comment>
<sequence length="859" mass="94699">MDPSPSAESSSASEPSRRQGRNRGRANQDQPDAEGTSKNKSRRGNNNNSNNINKGNNKDKDSRRNNNSNKSSDGANGNPRAPRTIAATDPIDLHPGQASAVASTTQDDESEQHSCFICTENIVIFAVSDCNHRTCHLCSLRLRALYKTKNCAFCKADQGIMIFTRDAEKPFQEYELSSMAYFDRKLNVYFEDQEMYEDTMVLLRFNCPDPTCEVACPDGWNQLKSHVKKVHKLMLCDLCVRFKKVFAHEHNLMTASQLMKHFKTGDAGQSKQNSEEPSGFKGHPECGFCKESFYGDDELFEHCKKNHEQCFLCIRRNIRHQYYDKYIDLERHLHSEHHPCMDQECLDKKFVVFDSDLDLRAHEVEQHPHMAHNRTRRDKKIDVGFSYNSAGGESGSGSGPRRGGRNRRDDGRAQNNVPAQPQLTPHQIQQIALQQQMALEHERRNNDTSEVEQAVSDLSLNDEPKATSMLRTRPPAGFGATLSEPEPVRASVSAPNSAAARVAANIQRTSSPRSSSPVVVTQSKSEWPAMSNASSSLASSSQPRTSQSKGPTPDTLSRHAALQERVQQFLQGTSGSLSQFRTLTTQFRNSQIPGNQYVVSLAGLFGNDLDKTGKIVQGLYEVLDSETKKAEIMRVWRDYKTTQSQFPSLEATVTSAPTMADIATPSTRRVLVIKSSGTTRGGFGHMKPKSTSTWDRAAAAASSLNRPGSPGTKGNTPVFYPTPQLNSAVPWSTPDANSSATAKPTPSFASTTPTPARTPGSWAGPSGSSSGSSSPAPQFRPSTGYARPIGTTSEQFPSLVSQNPNTKPSFGLIAMQKSRSQTDESSNGWVTGWNNPEEEEVEEVGKKKKNKKKILFHVG</sequence>
<evidence type="ECO:0000256" key="13">
    <source>
        <dbReference type="SAM" id="MobiDB-lite"/>
    </source>
</evidence>
<feature type="compositionally biased region" description="Basic residues" evidence="13">
    <location>
        <begin position="846"/>
        <end position="859"/>
    </location>
</feature>
<keyword evidence="8" id="KW-0479">Metal-binding</keyword>
<keyword evidence="5" id="KW-0963">Cytoplasm</keyword>
<dbReference type="PROSITE" id="PS50089">
    <property type="entry name" value="ZF_RING_2"/>
    <property type="match status" value="1"/>
</dbReference>
<name>A0A086TL91_9FUNG</name>
<evidence type="ECO:0000256" key="1">
    <source>
        <dbReference type="ARBA" id="ARBA00000900"/>
    </source>
</evidence>
<dbReference type="Pfam" id="PF23202">
    <property type="entry name" value="PAH_ZNF598"/>
    <property type="match status" value="1"/>
</dbReference>
<proteinExistence type="inferred from homology"/>
<evidence type="ECO:0000256" key="9">
    <source>
        <dbReference type="ARBA" id="ARBA00022771"/>
    </source>
</evidence>
<evidence type="ECO:0000256" key="8">
    <source>
        <dbReference type="ARBA" id="ARBA00022723"/>
    </source>
</evidence>
<dbReference type="InterPro" id="IPR057634">
    <property type="entry name" value="PAH_ZNF598/HEL2"/>
</dbReference>
<dbReference type="InterPro" id="IPR013083">
    <property type="entry name" value="Znf_RING/FYVE/PHD"/>
</dbReference>
<dbReference type="CDD" id="cd16615">
    <property type="entry name" value="RING-HC_ZNF598"/>
    <property type="match status" value="1"/>
</dbReference>
<keyword evidence="16" id="KW-1185">Reference proteome</keyword>
<feature type="region of interest" description="Disordered" evidence="13">
    <location>
        <begin position="679"/>
        <end position="859"/>
    </location>
</feature>
<feature type="compositionally biased region" description="Polar residues" evidence="13">
    <location>
        <begin position="790"/>
        <end position="808"/>
    </location>
</feature>
<dbReference type="OrthoDB" id="3838338at2759"/>
<keyword evidence="7" id="KW-0808">Transferase</keyword>
<keyword evidence="10" id="KW-0862">Zinc</keyword>
<dbReference type="PANTHER" id="PTHR22938">
    <property type="entry name" value="ZINC FINGER PROTEIN 598"/>
    <property type="match status" value="1"/>
</dbReference>
<feature type="compositionally biased region" description="Polar residues" evidence="13">
    <location>
        <begin position="723"/>
        <end position="737"/>
    </location>
</feature>
<organism evidence="15 16">
    <name type="scientific">Podila verticillata NRRL 6337</name>
    <dbReference type="NCBI Taxonomy" id="1069443"/>
    <lineage>
        <taxon>Eukaryota</taxon>
        <taxon>Fungi</taxon>
        <taxon>Fungi incertae sedis</taxon>
        <taxon>Mucoromycota</taxon>
        <taxon>Mortierellomycotina</taxon>
        <taxon>Mortierellomycetes</taxon>
        <taxon>Mortierellales</taxon>
        <taxon>Mortierellaceae</taxon>
        <taxon>Podila</taxon>
    </lineage>
</organism>
<dbReference type="InterPro" id="IPR044288">
    <property type="entry name" value="ZNF598/HEL2"/>
</dbReference>
<feature type="compositionally biased region" description="Polar residues" evidence="13">
    <location>
        <begin position="817"/>
        <end position="834"/>
    </location>
</feature>
<keyword evidence="6" id="KW-0597">Phosphoprotein</keyword>
<dbReference type="Pfam" id="PF25447">
    <property type="entry name" value="RING_ZNF598"/>
    <property type="match status" value="1"/>
</dbReference>
<dbReference type="GO" id="GO:0005737">
    <property type="term" value="C:cytoplasm"/>
    <property type="evidence" value="ECO:0007669"/>
    <property type="project" value="UniProtKB-SubCell"/>
</dbReference>
<evidence type="ECO:0000256" key="4">
    <source>
        <dbReference type="ARBA" id="ARBA00012483"/>
    </source>
</evidence>
<dbReference type="GO" id="GO:0043022">
    <property type="term" value="F:ribosome binding"/>
    <property type="evidence" value="ECO:0007669"/>
    <property type="project" value="TreeGrafter"/>
</dbReference>
<evidence type="ECO:0000256" key="5">
    <source>
        <dbReference type="ARBA" id="ARBA00022490"/>
    </source>
</evidence>
<dbReference type="SMART" id="SM00355">
    <property type="entry name" value="ZnF_C2H2"/>
    <property type="match status" value="3"/>
</dbReference>
<evidence type="ECO:0000256" key="7">
    <source>
        <dbReference type="ARBA" id="ARBA00022679"/>
    </source>
</evidence>
<reference evidence="15 16" key="1">
    <citation type="submission" date="2011-02" db="EMBL/GenBank/DDBJ databases">
        <title>The Genome Sequence of Mortierella verticillata NRRL 6337.</title>
        <authorList>
            <consortium name="The Broad Institute Genome Sequencing Platform"/>
            <person name="Russ C."/>
            <person name="Cuomo C."/>
            <person name="Burger G."/>
            <person name="Gray M.W."/>
            <person name="Holland P.W.H."/>
            <person name="King N."/>
            <person name="Lang F.B.F."/>
            <person name="Roger A.J."/>
            <person name="Ruiz-Trillo I."/>
            <person name="Young S.K."/>
            <person name="Zeng Q."/>
            <person name="Gargeya S."/>
            <person name="Alvarado L."/>
            <person name="Berlin A."/>
            <person name="Chapman S.B."/>
            <person name="Chen Z."/>
            <person name="Freedman E."/>
            <person name="Gellesch M."/>
            <person name="Goldberg J."/>
            <person name="Griggs A."/>
            <person name="Gujja S."/>
            <person name="Heilman E."/>
            <person name="Heiman D."/>
            <person name="Howarth C."/>
            <person name="Mehta T."/>
            <person name="Neiman D."/>
            <person name="Pearson M."/>
            <person name="Roberts A."/>
            <person name="Saif S."/>
            <person name="Shea T."/>
            <person name="Shenoy N."/>
            <person name="Sisk P."/>
            <person name="Stolte C."/>
            <person name="Sykes S."/>
            <person name="White J."/>
            <person name="Yandava C."/>
            <person name="Haas B."/>
            <person name="Nusbaum C."/>
            <person name="Birren B."/>
        </authorList>
    </citation>
    <scope>NUCLEOTIDE SEQUENCE [LARGE SCALE GENOMIC DNA]</scope>
    <source>
        <strain evidence="15 16">NRRL 6337</strain>
    </source>
</reference>
<evidence type="ECO:0000313" key="15">
    <source>
        <dbReference type="EMBL" id="KFH62718.1"/>
    </source>
</evidence>
<feature type="compositionally biased region" description="Gly residues" evidence="13">
    <location>
        <begin position="392"/>
        <end position="401"/>
    </location>
</feature>
<dbReference type="PROSITE" id="PS00028">
    <property type="entry name" value="ZINC_FINGER_C2H2_1"/>
    <property type="match status" value="1"/>
</dbReference>
<evidence type="ECO:0000256" key="3">
    <source>
        <dbReference type="ARBA" id="ARBA00004906"/>
    </source>
</evidence>
<protein>
    <recommendedName>
        <fullName evidence="4">RING-type E3 ubiquitin transferase</fullName>
        <ecNumber evidence="4">2.3.2.27</ecNumber>
    </recommendedName>
</protein>
<evidence type="ECO:0000259" key="14">
    <source>
        <dbReference type="PROSITE" id="PS50089"/>
    </source>
</evidence>
<feature type="compositionally biased region" description="Low complexity" evidence="13">
    <location>
        <begin position="738"/>
        <end position="777"/>
    </location>
</feature>
<evidence type="ECO:0000256" key="2">
    <source>
        <dbReference type="ARBA" id="ARBA00004496"/>
    </source>
</evidence>
<dbReference type="Pfam" id="PF23230">
    <property type="entry name" value="zf-C2H2_13"/>
    <property type="match status" value="1"/>
</dbReference>
<feature type="compositionally biased region" description="Low complexity" evidence="13">
    <location>
        <begin position="65"/>
        <end position="74"/>
    </location>
</feature>
<evidence type="ECO:0000256" key="11">
    <source>
        <dbReference type="ARBA" id="ARBA00035113"/>
    </source>
</evidence>
<comment type="subcellular location">
    <subcellularLocation>
        <location evidence="2">Cytoplasm</location>
    </subcellularLocation>
</comment>
<comment type="catalytic activity">
    <reaction evidence="1">
        <text>S-ubiquitinyl-[E2 ubiquitin-conjugating enzyme]-L-cysteine + [acceptor protein]-L-lysine = [E2 ubiquitin-conjugating enzyme]-L-cysteine + N(6)-ubiquitinyl-[acceptor protein]-L-lysine.</text>
        <dbReference type="EC" id="2.3.2.27"/>
    </reaction>
</comment>
<dbReference type="Proteomes" id="UP000243308">
    <property type="component" value="Unassembled WGS sequence"/>
</dbReference>
<feature type="region of interest" description="Disordered" evidence="13">
    <location>
        <begin position="384"/>
        <end position="557"/>
    </location>
</feature>
<dbReference type="PANTHER" id="PTHR22938:SF0">
    <property type="entry name" value="E3 UBIQUITIN-PROTEIN LIGASE ZNF598"/>
    <property type="match status" value="1"/>
</dbReference>
<dbReference type="InterPro" id="IPR056437">
    <property type="entry name" value="Znf-C2H2_ZNF598/HEL2"/>
</dbReference>
<dbReference type="GO" id="GO:0016567">
    <property type="term" value="P:protein ubiquitination"/>
    <property type="evidence" value="ECO:0007669"/>
    <property type="project" value="TreeGrafter"/>
</dbReference>
<feature type="compositionally biased region" description="Polar residues" evidence="13">
    <location>
        <begin position="414"/>
        <end position="426"/>
    </location>
</feature>
<keyword evidence="9 12" id="KW-0863">Zinc-finger</keyword>
<dbReference type="EC" id="2.3.2.27" evidence="4"/>
<gene>
    <name evidence="15" type="ORF">MVEG_11245</name>
</gene>
<dbReference type="AlphaFoldDB" id="A0A086TL91"/>
<feature type="compositionally biased region" description="Low complexity" evidence="13">
    <location>
        <begin position="488"/>
        <end position="523"/>
    </location>
</feature>
<dbReference type="InterPro" id="IPR001841">
    <property type="entry name" value="Znf_RING"/>
</dbReference>
<dbReference type="SUPFAM" id="SSF57850">
    <property type="entry name" value="RING/U-box"/>
    <property type="match status" value="1"/>
</dbReference>
<evidence type="ECO:0000313" key="16">
    <source>
        <dbReference type="Proteomes" id="UP000243308"/>
    </source>
</evidence>
<dbReference type="InterPro" id="IPR013087">
    <property type="entry name" value="Znf_C2H2_type"/>
</dbReference>
<comment type="pathway">
    <text evidence="3">Protein modification; protein ubiquitination.</text>
</comment>
<accession>A0A086TL91</accession>
<evidence type="ECO:0000256" key="12">
    <source>
        <dbReference type="PROSITE-ProRule" id="PRU00175"/>
    </source>
</evidence>
<feature type="compositionally biased region" description="Low complexity" evidence="13">
    <location>
        <begin position="427"/>
        <end position="438"/>
    </location>
</feature>
<dbReference type="InterPro" id="IPR041888">
    <property type="entry name" value="RING-HC_ZNF598/HEL2"/>
</dbReference>
<feature type="compositionally biased region" description="Low complexity" evidence="13">
    <location>
        <begin position="1"/>
        <end position="14"/>
    </location>
</feature>
<dbReference type="GO" id="GO:0061630">
    <property type="term" value="F:ubiquitin protein ligase activity"/>
    <property type="evidence" value="ECO:0007669"/>
    <property type="project" value="UniProtKB-EC"/>
</dbReference>
<dbReference type="Gene3D" id="3.30.40.10">
    <property type="entry name" value="Zinc/RING finger domain, C3HC4 (zinc finger)"/>
    <property type="match status" value="1"/>
</dbReference>
<dbReference type="GO" id="GO:0008270">
    <property type="term" value="F:zinc ion binding"/>
    <property type="evidence" value="ECO:0007669"/>
    <property type="project" value="UniProtKB-KW"/>
</dbReference>